<dbReference type="PANTHER" id="PTHR19446">
    <property type="entry name" value="REVERSE TRANSCRIPTASES"/>
    <property type="match status" value="1"/>
</dbReference>
<protein>
    <submittedName>
        <fullName evidence="3">RNA-directed DNA polymerase from mobile element jockey</fullName>
    </submittedName>
</protein>
<dbReference type="InterPro" id="IPR000477">
    <property type="entry name" value="RT_dom"/>
</dbReference>
<dbReference type="InterPro" id="IPR002156">
    <property type="entry name" value="RNaseH_domain"/>
</dbReference>
<dbReference type="Pfam" id="PF00075">
    <property type="entry name" value="RNase_H"/>
    <property type="match status" value="1"/>
</dbReference>
<name>A0AAV4VXP5_9ARAC</name>
<dbReference type="PROSITE" id="PS50879">
    <property type="entry name" value="RNASE_H_1"/>
    <property type="match status" value="1"/>
</dbReference>
<keyword evidence="3" id="KW-0695">RNA-directed DNA polymerase</keyword>
<keyword evidence="3" id="KW-0808">Transferase</keyword>
<gene>
    <name evidence="3" type="primary">pol</name>
    <name evidence="3" type="ORF">CDAR_498511</name>
</gene>
<feature type="domain" description="RNase H type-1" evidence="2">
    <location>
        <begin position="431"/>
        <end position="560"/>
    </location>
</feature>
<proteinExistence type="predicted"/>
<organism evidence="3 4">
    <name type="scientific">Caerostris darwini</name>
    <dbReference type="NCBI Taxonomy" id="1538125"/>
    <lineage>
        <taxon>Eukaryota</taxon>
        <taxon>Metazoa</taxon>
        <taxon>Ecdysozoa</taxon>
        <taxon>Arthropoda</taxon>
        <taxon>Chelicerata</taxon>
        <taxon>Arachnida</taxon>
        <taxon>Araneae</taxon>
        <taxon>Araneomorphae</taxon>
        <taxon>Entelegynae</taxon>
        <taxon>Araneoidea</taxon>
        <taxon>Araneidae</taxon>
        <taxon>Caerostris</taxon>
    </lineage>
</organism>
<reference evidence="3 4" key="1">
    <citation type="submission" date="2021-06" db="EMBL/GenBank/DDBJ databases">
        <title>Caerostris darwini draft genome.</title>
        <authorList>
            <person name="Kono N."/>
            <person name="Arakawa K."/>
        </authorList>
    </citation>
    <scope>NUCLEOTIDE SEQUENCE [LARGE SCALE GENOMIC DNA]</scope>
</reference>
<dbReference type="GO" id="GO:0003676">
    <property type="term" value="F:nucleic acid binding"/>
    <property type="evidence" value="ECO:0007669"/>
    <property type="project" value="InterPro"/>
</dbReference>
<dbReference type="Proteomes" id="UP001054837">
    <property type="component" value="Unassembled WGS sequence"/>
</dbReference>
<evidence type="ECO:0000259" key="1">
    <source>
        <dbReference type="PROSITE" id="PS50878"/>
    </source>
</evidence>
<dbReference type="GO" id="GO:0003964">
    <property type="term" value="F:RNA-directed DNA polymerase activity"/>
    <property type="evidence" value="ECO:0007669"/>
    <property type="project" value="UniProtKB-KW"/>
</dbReference>
<dbReference type="CDD" id="cd09276">
    <property type="entry name" value="Rnase_HI_RT_non_LTR"/>
    <property type="match status" value="1"/>
</dbReference>
<dbReference type="CDD" id="cd01650">
    <property type="entry name" value="RT_nLTR_like"/>
    <property type="match status" value="1"/>
</dbReference>
<feature type="domain" description="Reverse transcriptase" evidence="1">
    <location>
        <begin position="164"/>
        <end position="415"/>
    </location>
</feature>
<evidence type="ECO:0000259" key="2">
    <source>
        <dbReference type="PROSITE" id="PS50879"/>
    </source>
</evidence>
<dbReference type="PROSITE" id="PS50878">
    <property type="entry name" value="RT_POL"/>
    <property type="match status" value="1"/>
</dbReference>
<keyword evidence="3" id="KW-0548">Nucleotidyltransferase</keyword>
<dbReference type="InterPro" id="IPR036397">
    <property type="entry name" value="RNaseH_sf"/>
</dbReference>
<dbReference type="SUPFAM" id="SSF56672">
    <property type="entry name" value="DNA/RNA polymerases"/>
    <property type="match status" value="1"/>
</dbReference>
<dbReference type="EMBL" id="BPLQ01013684">
    <property type="protein sequence ID" value="GIY74040.1"/>
    <property type="molecule type" value="Genomic_DNA"/>
</dbReference>
<accession>A0AAV4VXP5</accession>
<dbReference type="InterPro" id="IPR012337">
    <property type="entry name" value="RNaseH-like_sf"/>
</dbReference>
<sequence length="712" mass="81016">MYCSQKETDNNIRPLKKAIFKKSLAEYKKLILSTKRTKFKEFISSITNSNIFGRNFNILSNKQKRSSIIRPILNQAGVPSESTSDSVVNILDFHFPCVTGLPIYSPGILNSDCLPFTPLSCSEVESVIALIKPRKAVGVDGLPGEIIREIFLANKKWFTDLLNHLLRNGIFPEAWKIARIILLDKENKSLDHPSHFRPICVLPCWGKILDKVITNRLSYLLEENNLISENQFGFRKNKSTILALKSIMDFHRSQSSIGHLTCLISIDMANAFNAVDWNLLKAKIFLLSIPTYLKNIIANFLDNRSVVLHNHFKHYNKGIPQGSCLGPILWNVFLNDFLQLQFGNNIKVQAFADDLLIMIKAPASYCFTNLSQPPLKTLDEWTNTNLMTLKHCNKELCSNGMVIHPTSLSFLKPILPPWNCASFPWTPFDDNLQGVLIFTDGSKMDNRVAGAFVVYHNSIETYHSTFRLSDHATVYMAELFAIYKAIEFLSLHNFDEAHIITDSRSVLQALQNVNNIDALVSRLKNIICGLKCKLHLHWIKAHVGFAGNERADCLAKSATNNPSIDIMVDFTPSIVKRLLHRTILEDWQNRWNLSTKGRSVYELYREVKVSRIQGNFFLNQLITGHGTIGAHQARLFQKSPSCQCGHPTEDRHHIIYQCPLWNDIRSRHLPPNHSSIDIHLIFANSKSKMGLIEIMKIKLQSALRSIEDEDET</sequence>
<evidence type="ECO:0000313" key="3">
    <source>
        <dbReference type="EMBL" id="GIY74040.1"/>
    </source>
</evidence>
<dbReference type="GO" id="GO:0042575">
    <property type="term" value="C:DNA polymerase complex"/>
    <property type="evidence" value="ECO:0007669"/>
    <property type="project" value="UniProtKB-ARBA"/>
</dbReference>
<keyword evidence="4" id="KW-1185">Reference proteome</keyword>
<dbReference type="AlphaFoldDB" id="A0AAV4VXP5"/>
<dbReference type="InterPro" id="IPR043502">
    <property type="entry name" value="DNA/RNA_pol_sf"/>
</dbReference>
<dbReference type="Pfam" id="PF00078">
    <property type="entry name" value="RVT_1"/>
    <property type="match status" value="1"/>
</dbReference>
<dbReference type="GO" id="GO:0004523">
    <property type="term" value="F:RNA-DNA hybrid ribonuclease activity"/>
    <property type="evidence" value="ECO:0007669"/>
    <property type="project" value="InterPro"/>
</dbReference>
<comment type="caution">
    <text evidence="3">The sequence shown here is derived from an EMBL/GenBank/DDBJ whole genome shotgun (WGS) entry which is preliminary data.</text>
</comment>
<dbReference type="SUPFAM" id="SSF53098">
    <property type="entry name" value="Ribonuclease H-like"/>
    <property type="match status" value="1"/>
</dbReference>
<evidence type="ECO:0000313" key="4">
    <source>
        <dbReference type="Proteomes" id="UP001054837"/>
    </source>
</evidence>
<dbReference type="Gene3D" id="3.30.420.10">
    <property type="entry name" value="Ribonuclease H-like superfamily/Ribonuclease H"/>
    <property type="match status" value="1"/>
</dbReference>